<evidence type="ECO:0000256" key="1">
    <source>
        <dbReference type="ARBA" id="ARBA00006285"/>
    </source>
</evidence>
<organism evidence="4 5">
    <name type="scientific">Abyssalbus ytuae</name>
    <dbReference type="NCBI Taxonomy" id="2926907"/>
    <lineage>
        <taxon>Bacteria</taxon>
        <taxon>Pseudomonadati</taxon>
        <taxon>Bacteroidota</taxon>
        <taxon>Flavobacteriia</taxon>
        <taxon>Flavobacteriales</taxon>
        <taxon>Flavobacteriaceae</taxon>
        <taxon>Abyssalbus</taxon>
    </lineage>
</organism>
<dbReference type="InterPro" id="IPR015883">
    <property type="entry name" value="Glyco_hydro_20_cat"/>
</dbReference>
<dbReference type="RefSeq" id="WP_255844581.1">
    <property type="nucleotide sequence ID" value="NZ_CP094358.1"/>
</dbReference>
<name>A0A9E6ZM84_9FLAO</name>
<dbReference type="PANTHER" id="PTHR21040:SF8">
    <property type="entry name" value="BCDNA.GH04120"/>
    <property type="match status" value="1"/>
</dbReference>
<dbReference type="Pfam" id="PF00728">
    <property type="entry name" value="Glyco_hydro_20"/>
    <property type="match status" value="1"/>
</dbReference>
<dbReference type="SUPFAM" id="SSF51445">
    <property type="entry name" value="(Trans)glycosidases"/>
    <property type="match status" value="1"/>
</dbReference>
<dbReference type="KEGG" id="fbm:MQE35_03665"/>
<dbReference type="Proteomes" id="UP000831290">
    <property type="component" value="Chromosome"/>
</dbReference>
<evidence type="ECO:0000313" key="4">
    <source>
        <dbReference type="EMBL" id="UOB18392.1"/>
    </source>
</evidence>
<accession>A0A9E6ZM84</accession>
<evidence type="ECO:0000313" key="5">
    <source>
        <dbReference type="Proteomes" id="UP000831290"/>
    </source>
</evidence>
<proteinExistence type="inferred from homology"/>
<keyword evidence="2" id="KW-0378">Hydrolase</keyword>
<comment type="similarity">
    <text evidence="1">Belongs to the glycosyl hydrolase 20 family.</text>
</comment>
<dbReference type="GO" id="GO:0005975">
    <property type="term" value="P:carbohydrate metabolic process"/>
    <property type="evidence" value="ECO:0007669"/>
    <property type="project" value="InterPro"/>
</dbReference>
<protein>
    <submittedName>
        <fullName evidence="4">Family 20 glycosylhydrolase</fullName>
    </submittedName>
</protein>
<dbReference type="InterPro" id="IPR038901">
    <property type="entry name" value="HEXDC-like"/>
</dbReference>
<evidence type="ECO:0000256" key="2">
    <source>
        <dbReference type="ARBA" id="ARBA00022801"/>
    </source>
</evidence>
<dbReference type="GO" id="GO:0004563">
    <property type="term" value="F:beta-N-acetylhexosaminidase activity"/>
    <property type="evidence" value="ECO:0007669"/>
    <property type="project" value="UniProtKB-ARBA"/>
</dbReference>
<feature type="domain" description="Glycoside hydrolase family 20 catalytic" evidence="3">
    <location>
        <begin position="81"/>
        <end position="246"/>
    </location>
</feature>
<keyword evidence="5" id="KW-1185">Reference proteome</keyword>
<sequence>MDYKYILKFLSLLGLLLFAPFYLNAQAPIEINGNDFKVKGFHLDLRIQVMTPDALKEFANELAAMGMNTLVMEWEGTYPFKKHATISNEYSYTREEVKDFISHCQTLGIEVIPLQQSLGHVEYILRNPRYSNLKEDRKDISQLCPMEEEDNKELFRELFSDLAQMHNSDYIHIGGDETYLLGHCEKCKKKVEEEGKSKLFVDHIKMIADLVIELGKKPVMWADIILKHPEAANELPKEIIFVDWNYGWKINHFGNIPALQEMGFSFFGAPAIRCHPDNWFVTDWPTHFKNQKEFIPYARKADYKGIIMTSWSTTGVYGFIWDVGYDVIDMVQVRNTYPLSGFRILIASYAEALKNAGPIDPETFVVQYGKKRFGLKVAEAKQLWEFLSFKQELIKNGKPERSKDITQMKEKYKIAQEKILPLQPKKNKKEFEHFKLMADLRMHYLDFKEVESVYNSEDFTPSQAPGLLEKLDQILEKAKKLDNRFIQLNKGFLYDSELKEQNELRVQQVHVLYNRLAKLTSVRSKR</sequence>
<gene>
    <name evidence="4" type="ORF">MQE35_03665</name>
</gene>
<evidence type="ECO:0000259" key="3">
    <source>
        <dbReference type="Pfam" id="PF00728"/>
    </source>
</evidence>
<dbReference type="EMBL" id="CP094358">
    <property type="protein sequence ID" value="UOB18392.1"/>
    <property type="molecule type" value="Genomic_DNA"/>
</dbReference>
<dbReference type="Gene3D" id="3.20.20.80">
    <property type="entry name" value="Glycosidases"/>
    <property type="match status" value="1"/>
</dbReference>
<dbReference type="AlphaFoldDB" id="A0A9E6ZM84"/>
<dbReference type="PANTHER" id="PTHR21040">
    <property type="entry name" value="BCDNA.GH04120"/>
    <property type="match status" value="1"/>
</dbReference>
<dbReference type="InterPro" id="IPR017853">
    <property type="entry name" value="GH"/>
</dbReference>
<reference evidence="4" key="1">
    <citation type="submission" date="2022-03" db="EMBL/GenBank/DDBJ databases">
        <title>Description of Abyssus ytuae gen. nov., sp. nov., a novel member of the family Flavobacteriaceae isolated from the sediment of Mariana Trench.</title>
        <authorList>
            <person name="Zhang J."/>
            <person name="Xu X."/>
        </authorList>
    </citation>
    <scope>NUCLEOTIDE SEQUENCE</scope>
    <source>
        <strain evidence="4">MT3330</strain>
    </source>
</reference>